<proteinExistence type="predicted"/>
<protein>
    <submittedName>
        <fullName evidence="2">Uncharacterized protein</fullName>
    </submittedName>
</protein>
<dbReference type="EMBL" id="BMMS01000023">
    <property type="protein sequence ID" value="GGO94571.1"/>
    <property type="molecule type" value="Genomic_DNA"/>
</dbReference>
<dbReference type="Proteomes" id="UP000641932">
    <property type="component" value="Unassembled WGS sequence"/>
</dbReference>
<dbReference type="RefSeq" id="WP_189134017.1">
    <property type="nucleotide sequence ID" value="NZ_BMMS01000023.1"/>
</dbReference>
<sequence length="49" mass="5349">MTATALYEIETTEAGNGTTHPAEQLWIPGEDAERDGFLAHRGLHITGIR</sequence>
<feature type="region of interest" description="Disordered" evidence="1">
    <location>
        <begin position="1"/>
        <end position="23"/>
    </location>
</feature>
<comment type="caution">
    <text evidence="2">The sequence shown here is derived from an EMBL/GenBank/DDBJ whole genome shotgun (WGS) entry which is preliminary data.</text>
</comment>
<evidence type="ECO:0000256" key="1">
    <source>
        <dbReference type="SAM" id="MobiDB-lite"/>
    </source>
</evidence>
<gene>
    <name evidence="2" type="ORF">GCM10012280_49790</name>
</gene>
<reference evidence="2" key="1">
    <citation type="journal article" date="2014" name="Int. J. Syst. Evol. Microbiol.">
        <title>Complete genome sequence of Corynebacterium casei LMG S-19264T (=DSM 44701T), isolated from a smear-ripened cheese.</title>
        <authorList>
            <consortium name="US DOE Joint Genome Institute (JGI-PGF)"/>
            <person name="Walter F."/>
            <person name="Albersmeier A."/>
            <person name="Kalinowski J."/>
            <person name="Ruckert C."/>
        </authorList>
    </citation>
    <scope>NUCLEOTIDE SEQUENCE</scope>
    <source>
        <strain evidence="2">CGMCC 4.7201</strain>
    </source>
</reference>
<reference evidence="2" key="2">
    <citation type="submission" date="2020-09" db="EMBL/GenBank/DDBJ databases">
        <authorList>
            <person name="Sun Q."/>
            <person name="Zhou Y."/>
        </authorList>
    </citation>
    <scope>NUCLEOTIDE SEQUENCE</scope>
    <source>
        <strain evidence="2">CGMCC 4.7201</strain>
    </source>
</reference>
<dbReference type="AlphaFoldDB" id="A0A918DZP0"/>
<keyword evidence="3" id="KW-1185">Reference proteome</keyword>
<evidence type="ECO:0000313" key="3">
    <source>
        <dbReference type="Proteomes" id="UP000641932"/>
    </source>
</evidence>
<accession>A0A918DZP0</accession>
<name>A0A918DZP0_9ACTN</name>
<evidence type="ECO:0000313" key="2">
    <source>
        <dbReference type="EMBL" id="GGO94571.1"/>
    </source>
</evidence>
<organism evidence="2 3">
    <name type="scientific">Wenjunlia tyrosinilytica</name>
    <dbReference type="NCBI Taxonomy" id="1544741"/>
    <lineage>
        <taxon>Bacteria</taxon>
        <taxon>Bacillati</taxon>
        <taxon>Actinomycetota</taxon>
        <taxon>Actinomycetes</taxon>
        <taxon>Kitasatosporales</taxon>
        <taxon>Streptomycetaceae</taxon>
        <taxon>Wenjunlia</taxon>
    </lineage>
</organism>